<organism evidence="3 4">
    <name type="scientific">Xenopus laevis</name>
    <name type="common">African clawed frog</name>
    <dbReference type="NCBI Taxonomy" id="8355"/>
    <lineage>
        <taxon>Eukaryota</taxon>
        <taxon>Metazoa</taxon>
        <taxon>Chordata</taxon>
        <taxon>Craniata</taxon>
        <taxon>Vertebrata</taxon>
        <taxon>Euteleostomi</taxon>
        <taxon>Amphibia</taxon>
        <taxon>Batrachia</taxon>
        <taxon>Anura</taxon>
        <taxon>Pipoidea</taxon>
        <taxon>Pipidae</taxon>
        <taxon>Xenopodinae</taxon>
        <taxon>Xenopus</taxon>
        <taxon>Xenopus</taxon>
    </lineage>
</organism>
<dbReference type="OMA" id="QYWDVRY"/>
<feature type="region of interest" description="Disordered" evidence="2">
    <location>
        <begin position="2887"/>
        <end position="2922"/>
    </location>
</feature>
<feature type="compositionally biased region" description="Polar residues" evidence="2">
    <location>
        <begin position="2996"/>
        <end position="3015"/>
    </location>
</feature>
<feature type="region of interest" description="Disordered" evidence="2">
    <location>
        <begin position="3125"/>
        <end position="3146"/>
    </location>
</feature>
<feature type="region of interest" description="Disordered" evidence="2">
    <location>
        <begin position="2374"/>
        <end position="2400"/>
    </location>
</feature>
<name>A0A1L8I2G6_XENLA</name>
<feature type="compositionally biased region" description="Basic and acidic residues" evidence="2">
    <location>
        <begin position="2384"/>
        <end position="2400"/>
    </location>
</feature>
<dbReference type="Pfam" id="PF15392">
    <property type="entry name" value="Joubert"/>
    <property type="match status" value="1"/>
</dbReference>
<feature type="compositionally biased region" description="Low complexity" evidence="2">
    <location>
        <begin position="2833"/>
        <end position="2845"/>
    </location>
</feature>
<feature type="compositionally biased region" description="Polar residues" evidence="2">
    <location>
        <begin position="2951"/>
        <end position="2963"/>
    </location>
</feature>
<dbReference type="AGR" id="Xenbase:XB-GENE-6488810"/>
<feature type="region of interest" description="Disordered" evidence="2">
    <location>
        <begin position="3058"/>
        <end position="3099"/>
    </location>
</feature>
<evidence type="ECO:0000256" key="1">
    <source>
        <dbReference type="SAM" id="Coils"/>
    </source>
</evidence>
<sequence length="3171" mass="356328">MEVSFEVLVSTNIKRKKPSPKLCWLGKQKEAVFLHDDKYLSELNLQSGRVKKAPPRLQAVLKKKSIVTLSTSLNGIYVAGLLLSGELFIWNKDLDSLQTVPANEEVTNLIAAVQELSLKLYLFISGDGKKVLLVTLTGSVFLWESTERDTLLISSKCPTLSRWTKIQPCDSALFPGTTDKDATVNAIFVKNEILGDSLLCSFAFYSGQRLVMTFLTLRWYEDDQRCISSLPYHIRWAQQECSVQNLVPSCQAVKSRGALVATFSRDGLVLALTVNQRDPKDTQILFINSMNFTTISGHLRGCSSKDQNIPSKLLRSYWVGDMSWTADSLFLACLLKRGTLVLLTRLGEILTLTTFGCSVEFGPAEFIPLHPLITYRSPWTLLDSQDANNSLGSCASDADIMRQRYSVTCHPRLPYLIVSDGYMVTALRIANNLTPYSFVKSLLLDSAQRLENMRQTMELGKPKNNGIKLRPLSSLKAHLLKDHGTAYAASSTIPGFLQAEEENVQSVELSTIQDEEEDSDDDFPRYSVPCDSFGHAEQGKLEFASMFDTIHAREMNDGQNAISSDIHLIQRSLHTAWTVCVTMRHLEEKESLLQYTVGCLSHFLSVLQSFYCTSVKSDTLSKRKGNVCIVFLRVFQQCLTVLHWDVISPMSFKHIVKLTTETTKMILAQQDQLYTRRLLQSVCLLKMVSQQLNAIYHHQYETLSISPTGSIKAILDILYTPAFEMVDQPPKGFSACSIVKQPPESVKLSMKSEKRLAVLWRLLYNRSLCYQSYLRQHISSNPTEKITNKVNCEQQAVTSLICHIQAELQAAGQGLDQSLHLLPVTGEECFLLGSYKESVDYWRRALVDISTQGGRRASLLQTRYYLSLLYCHLYNYNLNDAQGMCDQLVGELLRKSNLLTEAPEDLEQQLFDDLHPEAALAVIQSMGRFMAAYFTNQQLYVFPPHNVHILLPLYGASERHPRVVALQHSMVASVVRDQNLSCVWTVEYALDLLLVGGLVPEAVWLANKLGDWKMSVSMGVAYNLYIESIPDESERKELSLPPTLTPAHIFQEKLQAFLGRPPSLTAAPKDGNISKEFTDPIEEEDADLLFSSVQEMLKAAIMADAEILTETLHQLMDSAKELSRRLADLVPDKLYLPAPPLYCPQPASVSEDDHRDLQFEAEKHTRQKLSGVLQRILLILRAAHCSVPAAQWYIKQLKRARKFLQKIRAKCSLPPLNALPESLLNYSNSSKVFFKASDQQKDHISASIVGCFRELCALCWMLHVRERLSFSCRQYQKARDNGKLFKSADDYDACVTERCFEALDWACRMLPFTRIINCEELIQDIILSLVSELPPVRKVAEILVKAFPHPEDVRVQLREKYQSVQQRLRHSTVKGPHGEEMMSVVIHNVQRVRLKMLKRIQRNIGPVEMHVWESVFGDTSDEEVQCYDQLSLGTSLSRSTITDLARPQVYSDADTLSEAFTLHDSDERSERHIAKGSFVKRPRQRKPDKEQKAEESTDNVTIFPTVGTWEFECEDEEYITFLELFLSYLLEKDLHCSEPGIPFLSTFCNQLRENELNCLVFDVHTTLKRRLGKAKIQSVFRAGCSYAVNKEPWNDSDMLQGTSLSQDNKTSDFIPKFSSTVILDKPKDTSNKLFCKSKMSHSGKRGLFGLKEQRKAKYDKEVSDVSVNVPAHNSYHYRVIHTGHFKPSEELGMELKAKFGNEEKLVEWMIRWSDRRLFWTAGKAELFQAHSSAIRVKATSAAILTSIWLLEKPYLGGVFKQNERTKVPPQEFIVAPTFQEVVESELQEDSSLHVSHLQTETDSVPAMDGPDQVLTEQNLSSASSNVTSISKESRSKRDHITATKGLYADYHKPTVDAIVHLDEIPSETEEEQDDQLDTQRSPNISVSIRTTKHHMEKLPSDVDIIIQEPEAQNQPLNGRSERAEPALFSDIAPADPQTLSSAASVPPVETSTAQQTLHGGDQGASNTSEAVRQLFQDEMFRLLQLQQINFMSLMQVVGSSFAALPGLHQVLQQTAQIGRSQMGHAVEEHFTPQSQTALPTQVPPSNSHPAVQRQPDLGVENPDKQCSASDREKNAGELQGNKENIQTLPELSIPLRQVRSGEETPANPRVPTAEPNPSLPLLSFPVVQMSPTHHPTPRVLTDLNGLPLLKLQPEPKFLPLHLISNHSAQELTRPRVAAPREAWVLPTRRMRDEVQVYQHHHHNKGKAMKRGEDRNRKWPETIHKGHSAPMSVNQAHPQAGVTAHLLNQKRQGKETRQQDITWRQQKVGIPLLQLKPCFPPIFTPDIRVSSHLKAKSDHGAALPQAPITLLKANLPQNPECFPMSLTPQLIPLKNVTEYERSIKQDLRATRGGALQLLQANIEPFEEVVKLGDSIKRQKRRSRKQKDEKADAKKERKASVTFRPEDSIISPNNLDEVAQAKDVKEDEPIPEEENPFVLPLGSFESLLSKPTPVSSIPTVAELHYIASTRKRPPEVHDASTNTESAAKPYKDAGTECNELPCEFPNSPTAASNSAAGSRLPVIDPPIEVPPPSDVLMQLPPELFLNLQFPLEKLDERIPLRQTSDVPPTCVGHHYISVTDLEGDDFPDDFSEETRRGAAPAEKVVHIVDSTPSEAPLGPVQIRDHVRENRQEQRLGDQVIRVADPVTYEMLSNKAAPYEKFVRRPWTSGTVQHQALSRLQEMDAQLAALQEMANGMERDFANTALLVKTIETLADASEPNPDIAVHSSRRADMKAHAPRMEIEKIREEEELTLTDIAGVDSFARPPVVCISWEDLPYEARPSTGPAENRRVDKSSAGQDDLLHVTGLSDIADILNDLMKGGVSASELGLTETQTSSLSRVRARSASSMPGSKRTEKERLELQNWMKKKQRERLSEHKRQLEELRAMEHKPYQSTQDANTSVSSRTIQRHQRLKEERDKSLLSEHHDHRVSEALGLMQEMLSEAKHVPAIHPRSNPSASKWQTQLLSPRGPSAATRSSPASHTARHRPLSKTVAPRQRPMSTPSRLQSRGTATFVKQRSTSDPKSRARSAPSYPVHFKFDKALPGDRLSQVTRRGLLTAKNKPRVQGGTTTVARHPGSAQERRGGSSFQTRRNQTEDEDLELEMERDLVSPWEIPEEIRNILKRSTTFSQGSLNGDGSSRNVSKVDGLSESTSSLLSKLDWNAIEDMVAGVDET</sequence>
<dbReference type="GO" id="GO:0060972">
    <property type="term" value="P:left/right pattern formation"/>
    <property type="evidence" value="ECO:0000315"/>
    <property type="project" value="GO_Central"/>
</dbReference>
<feature type="coiled-coil region" evidence="1">
    <location>
        <begin position="2670"/>
        <end position="2697"/>
    </location>
</feature>
<reference evidence="4" key="1">
    <citation type="submission" date="2025-08" db="UniProtKB">
        <authorList>
            <consortium name="RefSeq"/>
        </authorList>
    </citation>
    <scope>IDENTIFICATION</scope>
    <source>
        <strain evidence="4">J_2021</strain>
        <tissue evidence="4">Erythrocytes</tissue>
    </source>
</reference>
<feature type="region of interest" description="Disordered" evidence="2">
    <location>
        <begin position="2776"/>
        <end position="2795"/>
    </location>
</feature>
<dbReference type="Bgee" id="108718410">
    <property type="expression patterns" value="Expressed in egg cell and 19 other cell types or tissues"/>
</dbReference>
<dbReference type="PaxDb" id="8355-A0A1L8I2G6"/>
<feature type="region of interest" description="Disordered" evidence="2">
    <location>
        <begin position="2031"/>
        <end position="2117"/>
    </location>
</feature>
<dbReference type="RefSeq" id="XP_018121829.1">
    <property type="nucleotide sequence ID" value="XM_018266340.2"/>
</dbReference>
<gene>
    <name evidence="4 5" type="primary">cplane1.L</name>
</gene>
<feature type="compositionally biased region" description="Basic and acidic residues" evidence="2">
    <location>
        <begin position="1485"/>
        <end position="1495"/>
    </location>
</feature>
<feature type="region of interest" description="Disordered" evidence="2">
    <location>
        <begin position="1789"/>
        <end position="1837"/>
    </location>
</feature>
<evidence type="ECO:0000313" key="3">
    <source>
        <dbReference type="Proteomes" id="UP000186698"/>
    </source>
</evidence>
<dbReference type="InterPro" id="IPR028236">
    <property type="entry name" value="CPLANE1"/>
</dbReference>
<dbReference type="GO" id="GO:0008104">
    <property type="term" value="P:intracellular protein localization"/>
    <property type="evidence" value="ECO:0000315"/>
    <property type="project" value="GO_Central"/>
</dbReference>
<feature type="compositionally biased region" description="Polar residues" evidence="2">
    <location>
        <begin position="2031"/>
        <end position="2049"/>
    </location>
</feature>
<dbReference type="GeneID" id="108718410"/>
<feature type="compositionally biased region" description="Polar residues" evidence="2">
    <location>
        <begin position="1937"/>
        <end position="1965"/>
    </location>
</feature>
<feature type="region of interest" description="Disordered" evidence="2">
    <location>
        <begin position="1467"/>
        <end position="1497"/>
    </location>
</feature>
<feature type="region of interest" description="Disordered" evidence="2">
    <location>
        <begin position="2946"/>
        <end position="3030"/>
    </location>
</feature>
<feature type="compositionally biased region" description="Polar residues" evidence="2">
    <location>
        <begin position="3125"/>
        <end position="3139"/>
    </location>
</feature>
<accession>A0A1L8I2G6</accession>
<dbReference type="GO" id="GO:0060271">
    <property type="term" value="P:cilium assembly"/>
    <property type="evidence" value="ECO:0000315"/>
    <property type="project" value="GO_Central"/>
</dbReference>
<dbReference type="GO" id="GO:0036064">
    <property type="term" value="C:ciliary basal body"/>
    <property type="evidence" value="ECO:0000314"/>
    <property type="project" value="GO_Central"/>
</dbReference>
<dbReference type="KEGG" id="xla:108718410"/>
<dbReference type="PANTHER" id="PTHR14492">
    <property type="entry name" value="JBTS17"/>
    <property type="match status" value="1"/>
</dbReference>
<evidence type="ECO:0000256" key="2">
    <source>
        <dbReference type="SAM" id="MobiDB-lite"/>
    </source>
</evidence>
<keyword evidence="3" id="KW-1185">Reference proteome</keyword>
<feature type="compositionally biased region" description="Polar residues" evidence="2">
    <location>
        <begin position="2889"/>
        <end position="2903"/>
    </location>
</feature>
<dbReference type="GO" id="GO:0035869">
    <property type="term" value="C:ciliary transition zone"/>
    <property type="evidence" value="ECO:0000318"/>
    <property type="project" value="GO_Central"/>
</dbReference>
<feature type="region of interest" description="Disordered" evidence="2">
    <location>
        <begin position="1936"/>
        <end position="1965"/>
    </location>
</feature>
<evidence type="ECO:0000313" key="4">
    <source>
        <dbReference type="RefSeq" id="XP_018121829.1"/>
    </source>
</evidence>
<feature type="compositionally biased region" description="Basic and acidic residues" evidence="2">
    <location>
        <begin position="2910"/>
        <end position="2922"/>
    </location>
</feature>
<feature type="compositionally biased region" description="Polar residues" evidence="2">
    <location>
        <begin position="1814"/>
        <end position="1830"/>
    </location>
</feature>
<dbReference type="Proteomes" id="UP000186698">
    <property type="component" value="Chromosome 1L"/>
</dbReference>
<dbReference type="OrthoDB" id="5974632at2759"/>
<protein>
    <submittedName>
        <fullName evidence="4">Ciliogenesis and planar polarity effector 1 isoform X1</fullName>
    </submittedName>
</protein>
<dbReference type="PANTHER" id="PTHR14492:SF4">
    <property type="entry name" value="CILIOGENESIS AND PLANAR POLARITY EFFECTOR 1"/>
    <property type="match status" value="1"/>
</dbReference>
<feature type="compositionally biased region" description="Polar residues" evidence="2">
    <location>
        <begin position="1792"/>
        <end position="1802"/>
    </location>
</feature>
<feature type="region of interest" description="Disordered" evidence="2">
    <location>
        <begin position="2826"/>
        <end position="2854"/>
    </location>
</feature>
<dbReference type="CTD" id="108718410"/>
<proteinExistence type="predicted"/>
<dbReference type="GO" id="GO:0007224">
    <property type="term" value="P:smoothened signaling pathway"/>
    <property type="evidence" value="ECO:0000315"/>
    <property type="project" value="GO_Central"/>
</dbReference>
<dbReference type="Xenbase" id="XB-GENE-6488810">
    <property type="gene designation" value="cplane1.L"/>
</dbReference>
<evidence type="ECO:0000313" key="5">
    <source>
        <dbReference type="Xenbase" id="XB-GENE-6488810"/>
    </source>
</evidence>
<keyword evidence="1" id="KW-0175">Coiled coil</keyword>